<gene>
    <name evidence="9" type="ORF">PISMIDRAFT_681968</name>
</gene>
<dbReference type="InterPro" id="IPR020946">
    <property type="entry name" value="Flavin_mOase-like"/>
</dbReference>
<feature type="signal peptide" evidence="8">
    <location>
        <begin position="1"/>
        <end position="25"/>
    </location>
</feature>
<name>A0A0C9ZLQ0_9AGAM</name>
<keyword evidence="6" id="KW-0560">Oxidoreductase</keyword>
<keyword evidence="3" id="KW-0285">Flavoprotein</keyword>
<evidence type="ECO:0000313" key="10">
    <source>
        <dbReference type="Proteomes" id="UP000054018"/>
    </source>
</evidence>
<evidence type="ECO:0000313" key="9">
    <source>
        <dbReference type="EMBL" id="KIK20788.1"/>
    </source>
</evidence>
<keyword evidence="10" id="KW-1185">Reference proteome</keyword>
<accession>A0A0C9ZLQ0</accession>
<sequence>MKFDFQRLACSLLGSLLFRLLPLECLQPSHDLEQDTVKSIAIVGAGSAGLAMLKSLLDLPPEIRANWDIVLYEQRRDVGGIWLPDPSPTPPPELPETPLYPLLYTTTPVPVMTYPGFPFPPGTPLFPLHEYIEQYHRDYVTRHDLWPYIRLNHTVLSSSWAGTSKAGHWEIVVEDHNGDRIQRSFDHLVVANGHNHEPHIVVFAGQETWLEKTKHGLQREILHSIWYRDPSRYVNQTVVVVGSGASGVDIASQVSQYARKVYLSVRSTAERAPTGPVEMKPEISHFTSDDVVFADGSTAQDVDTILLGTGYDLRVPFLEEGREVVVKPKSNETDENRLTTNLRYLFPLHRHIFSLSASYPTNALAFIGLPILALSCPSDTAQSVYATSIIANGSLLAPRAELLRELADSEEDLRRRGYDPYHVGHRMVDNSTFDYQDDLIRTLRLREGSSDENTRFVEPWRREILNYIGILKRGWKRLEALGQAEEWLEGVESEEEWADLMKRVDAWQRDWEAEHQLVYLNDILVY</sequence>
<dbReference type="STRING" id="765257.A0A0C9ZLQ0"/>
<dbReference type="GO" id="GO:0050661">
    <property type="term" value="F:NADP binding"/>
    <property type="evidence" value="ECO:0007669"/>
    <property type="project" value="InterPro"/>
</dbReference>
<evidence type="ECO:0008006" key="11">
    <source>
        <dbReference type="Google" id="ProtNLM"/>
    </source>
</evidence>
<evidence type="ECO:0000256" key="7">
    <source>
        <dbReference type="ARBA" id="ARBA00023033"/>
    </source>
</evidence>
<comment type="cofactor">
    <cofactor evidence="1">
        <name>FAD</name>
        <dbReference type="ChEBI" id="CHEBI:57692"/>
    </cofactor>
</comment>
<dbReference type="GO" id="GO:0050660">
    <property type="term" value="F:flavin adenine dinucleotide binding"/>
    <property type="evidence" value="ECO:0007669"/>
    <property type="project" value="InterPro"/>
</dbReference>
<dbReference type="Gene3D" id="3.50.50.60">
    <property type="entry name" value="FAD/NAD(P)-binding domain"/>
    <property type="match status" value="2"/>
</dbReference>
<reference evidence="9 10" key="1">
    <citation type="submission" date="2014-04" db="EMBL/GenBank/DDBJ databases">
        <authorList>
            <consortium name="DOE Joint Genome Institute"/>
            <person name="Kuo A."/>
            <person name="Kohler A."/>
            <person name="Costa M.D."/>
            <person name="Nagy L.G."/>
            <person name="Floudas D."/>
            <person name="Copeland A."/>
            <person name="Barry K.W."/>
            <person name="Cichocki N."/>
            <person name="Veneault-Fourrey C."/>
            <person name="LaButti K."/>
            <person name="Lindquist E.A."/>
            <person name="Lipzen A."/>
            <person name="Lundell T."/>
            <person name="Morin E."/>
            <person name="Murat C."/>
            <person name="Sun H."/>
            <person name="Tunlid A."/>
            <person name="Henrissat B."/>
            <person name="Grigoriev I.V."/>
            <person name="Hibbett D.S."/>
            <person name="Martin F."/>
            <person name="Nordberg H.P."/>
            <person name="Cantor M.N."/>
            <person name="Hua S.X."/>
        </authorList>
    </citation>
    <scope>NUCLEOTIDE SEQUENCE [LARGE SCALE GENOMIC DNA]</scope>
    <source>
        <strain evidence="9 10">441</strain>
    </source>
</reference>
<reference evidence="10" key="2">
    <citation type="submission" date="2015-01" db="EMBL/GenBank/DDBJ databases">
        <title>Evolutionary Origins and Diversification of the Mycorrhizal Mutualists.</title>
        <authorList>
            <consortium name="DOE Joint Genome Institute"/>
            <consortium name="Mycorrhizal Genomics Consortium"/>
            <person name="Kohler A."/>
            <person name="Kuo A."/>
            <person name="Nagy L.G."/>
            <person name="Floudas D."/>
            <person name="Copeland A."/>
            <person name="Barry K.W."/>
            <person name="Cichocki N."/>
            <person name="Veneault-Fourrey C."/>
            <person name="LaButti K."/>
            <person name="Lindquist E.A."/>
            <person name="Lipzen A."/>
            <person name="Lundell T."/>
            <person name="Morin E."/>
            <person name="Murat C."/>
            <person name="Riley R."/>
            <person name="Ohm R."/>
            <person name="Sun H."/>
            <person name="Tunlid A."/>
            <person name="Henrissat B."/>
            <person name="Grigoriev I.V."/>
            <person name="Hibbett D.S."/>
            <person name="Martin F."/>
        </authorList>
    </citation>
    <scope>NUCLEOTIDE SEQUENCE [LARGE SCALE GENOMIC DNA]</scope>
    <source>
        <strain evidence="10">441</strain>
    </source>
</reference>
<evidence type="ECO:0000256" key="1">
    <source>
        <dbReference type="ARBA" id="ARBA00001974"/>
    </source>
</evidence>
<keyword evidence="4" id="KW-0274">FAD</keyword>
<evidence type="ECO:0000256" key="6">
    <source>
        <dbReference type="ARBA" id="ARBA00023002"/>
    </source>
</evidence>
<evidence type="ECO:0000256" key="3">
    <source>
        <dbReference type="ARBA" id="ARBA00022630"/>
    </source>
</evidence>
<evidence type="ECO:0000256" key="2">
    <source>
        <dbReference type="ARBA" id="ARBA00009183"/>
    </source>
</evidence>
<dbReference type="Pfam" id="PF00743">
    <property type="entry name" value="FMO-like"/>
    <property type="match status" value="2"/>
</dbReference>
<evidence type="ECO:0000256" key="5">
    <source>
        <dbReference type="ARBA" id="ARBA00022857"/>
    </source>
</evidence>
<dbReference type="HOGENOM" id="CLU_006909_5_1_1"/>
<dbReference type="PANTHER" id="PTHR23023">
    <property type="entry name" value="DIMETHYLANILINE MONOOXYGENASE"/>
    <property type="match status" value="1"/>
</dbReference>
<protein>
    <recommendedName>
        <fullName evidence="11">FAD/NAD(P)-binding domain-containing protein</fullName>
    </recommendedName>
</protein>
<dbReference type="AlphaFoldDB" id="A0A0C9ZLQ0"/>
<dbReference type="OrthoDB" id="66881at2759"/>
<dbReference type="GO" id="GO:0004499">
    <property type="term" value="F:N,N-dimethylaniline monooxygenase activity"/>
    <property type="evidence" value="ECO:0007669"/>
    <property type="project" value="InterPro"/>
</dbReference>
<organism evidence="9 10">
    <name type="scientific">Pisolithus microcarpus 441</name>
    <dbReference type="NCBI Taxonomy" id="765257"/>
    <lineage>
        <taxon>Eukaryota</taxon>
        <taxon>Fungi</taxon>
        <taxon>Dikarya</taxon>
        <taxon>Basidiomycota</taxon>
        <taxon>Agaricomycotina</taxon>
        <taxon>Agaricomycetes</taxon>
        <taxon>Agaricomycetidae</taxon>
        <taxon>Boletales</taxon>
        <taxon>Sclerodermatineae</taxon>
        <taxon>Pisolithaceae</taxon>
        <taxon>Pisolithus</taxon>
    </lineage>
</organism>
<comment type="similarity">
    <text evidence="2">Belongs to the FMO family.</text>
</comment>
<evidence type="ECO:0000256" key="8">
    <source>
        <dbReference type="SAM" id="SignalP"/>
    </source>
</evidence>
<keyword evidence="8" id="KW-0732">Signal</keyword>
<dbReference type="EMBL" id="KN833759">
    <property type="protein sequence ID" value="KIK20788.1"/>
    <property type="molecule type" value="Genomic_DNA"/>
</dbReference>
<dbReference type="SUPFAM" id="SSF51905">
    <property type="entry name" value="FAD/NAD(P)-binding domain"/>
    <property type="match status" value="1"/>
</dbReference>
<keyword evidence="5" id="KW-0521">NADP</keyword>
<dbReference type="FunFam" id="3.50.50.60:FF:000138">
    <property type="entry name" value="Flavin-containing monooxygenase"/>
    <property type="match status" value="1"/>
</dbReference>
<dbReference type="InterPro" id="IPR036188">
    <property type="entry name" value="FAD/NAD-bd_sf"/>
</dbReference>
<keyword evidence="7" id="KW-0503">Monooxygenase</keyword>
<dbReference type="InterPro" id="IPR000960">
    <property type="entry name" value="Flavin_mOase"/>
</dbReference>
<dbReference type="InterPro" id="IPR050346">
    <property type="entry name" value="FMO-like"/>
</dbReference>
<evidence type="ECO:0000256" key="4">
    <source>
        <dbReference type="ARBA" id="ARBA00022827"/>
    </source>
</evidence>
<feature type="chain" id="PRO_5002206871" description="FAD/NAD(P)-binding domain-containing protein" evidence="8">
    <location>
        <begin position="26"/>
        <end position="526"/>
    </location>
</feature>
<proteinExistence type="inferred from homology"/>
<dbReference type="Proteomes" id="UP000054018">
    <property type="component" value="Unassembled WGS sequence"/>
</dbReference>
<dbReference type="PRINTS" id="PR00370">
    <property type="entry name" value="FMOXYGENASE"/>
</dbReference>